<dbReference type="RefSeq" id="WP_119833758.1">
    <property type="nucleotide sequence ID" value="NZ_QYUL01000005.1"/>
</dbReference>
<dbReference type="PROSITE" id="PS50234">
    <property type="entry name" value="VWFA"/>
    <property type="match status" value="1"/>
</dbReference>
<proteinExistence type="predicted"/>
<accession>A0A418VMC2</accession>
<evidence type="ECO:0000256" key="1">
    <source>
        <dbReference type="SAM" id="SignalP"/>
    </source>
</evidence>
<dbReference type="AlphaFoldDB" id="A0A418VMC2"/>
<gene>
    <name evidence="3" type="ORF">D3877_26275</name>
</gene>
<evidence type="ECO:0000313" key="3">
    <source>
        <dbReference type="EMBL" id="RJF77318.1"/>
    </source>
</evidence>
<feature type="domain" description="VWFA" evidence="2">
    <location>
        <begin position="36"/>
        <end position="225"/>
    </location>
</feature>
<feature type="chain" id="PRO_5019205392" evidence="1">
    <location>
        <begin position="23"/>
        <end position="252"/>
    </location>
</feature>
<organism evidence="3 4">
    <name type="scientific">Azospirillum cavernae</name>
    <dbReference type="NCBI Taxonomy" id="2320860"/>
    <lineage>
        <taxon>Bacteria</taxon>
        <taxon>Pseudomonadati</taxon>
        <taxon>Pseudomonadota</taxon>
        <taxon>Alphaproteobacteria</taxon>
        <taxon>Rhodospirillales</taxon>
        <taxon>Azospirillaceae</taxon>
        <taxon>Azospirillum</taxon>
    </lineage>
</organism>
<keyword evidence="4" id="KW-1185">Reference proteome</keyword>
<dbReference type="SUPFAM" id="SSF53300">
    <property type="entry name" value="vWA-like"/>
    <property type="match status" value="1"/>
</dbReference>
<keyword evidence="1" id="KW-0732">Signal</keyword>
<dbReference type="Pfam" id="PF06707">
    <property type="entry name" value="DUF1194"/>
    <property type="match status" value="1"/>
</dbReference>
<dbReference type="Proteomes" id="UP000283458">
    <property type="component" value="Unassembled WGS sequence"/>
</dbReference>
<reference evidence="3 4" key="1">
    <citation type="submission" date="2018-09" db="EMBL/GenBank/DDBJ databases">
        <authorList>
            <person name="Zhu H."/>
        </authorList>
    </citation>
    <scope>NUCLEOTIDE SEQUENCE [LARGE SCALE GENOMIC DNA]</scope>
    <source>
        <strain evidence="3 4">K2W22B-5</strain>
    </source>
</reference>
<dbReference type="OrthoDB" id="9792179at2"/>
<comment type="caution">
    <text evidence="3">The sequence shown here is derived from an EMBL/GenBank/DDBJ whole genome shotgun (WGS) entry which is preliminary data.</text>
</comment>
<evidence type="ECO:0000259" key="2">
    <source>
        <dbReference type="PROSITE" id="PS50234"/>
    </source>
</evidence>
<evidence type="ECO:0000313" key="4">
    <source>
        <dbReference type="Proteomes" id="UP000283458"/>
    </source>
</evidence>
<dbReference type="InterPro" id="IPR010607">
    <property type="entry name" value="DUF1194"/>
</dbReference>
<feature type="signal peptide" evidence="1">
    <location>
        <begin position="1"/>
        <end position="22"/>
    </location>
</feature>
<protein>
    <submittedName>
        <fullName evidence="3">DUF1194 domain-containing protein</fullName>
    </submittedName>
</protein>
<dbReference type="Gene3D" id="3.40.50.410">
    <property type="entry name" value="von Willebrand factor, type A domain"/>
    <property type="match status" value="1"/>
</dbReference>
<dbReference type="InterPro" id="IPR036465">
    <property type="entry name" value="vWFA_dom_sf"/>
</dbReference>
<name>A0A418VMC2_9PROT</name>
<dbReference type="EMBL" id="QYUL01000005">
    <property type="protein sequence ID" value="RJF77318.1"/>
    <property type="molecule type" value="Genomic_DNA"/>
</dbReference>
<dbReference type="InterPro" id="IPR002035">
    <property type="entry name" value="VWF_A"/>
</dbReference>
<sequence>MGVARVVFVLGLLIGLGGGAVAASTAKPSSPTAAVALLLALDGSASITQGDLEFQLQGHAAAFRDPSVADALAAGGALVTLTVYSGPRTLKTLIPWTLVTSVEDAARFADRIDATPRGFQGDSTAIGGAINDALVLFEQKPVKNAAPPRKVIDLVSNGFSNSGLEPQVARDRAAARGVTVNGLAILDEFSWLEEYFEENVIGGPGAFVKSAMDRGSFIEALRQKLILEMVGAPDHLAEHRIAAARQISTHWE</sequence>